<protein>
    <submittedName>
        <fullName evidence="2">Uncharacterized protein</fullName>
    </submittedName>
</protein>
<reference evidence="2" key="1">
    <citation type="submission" date="2021-09" db="EMBL/GenBank/DDBJ databases">
        <authorList>
            <consortium name="AG Swart"/>
            <person name="Singh M."/>
            <person name="Singh A."/>
            <person name="Seah K."/>
            <person name="Emmerich C."/>
        </authorList>
    </citation>
    <scope>NUCLEOTIDE SEQUENCE</scope>
    <source>
        <strain evidence="2">ATCC30299</strain>
    </source>
</reference>
<proteinExistence type="predicted"/>
<dbReference type="Proteomes" id="UP001162131">
    <property type="component" value="Unassembled WGS sequence"/>
</dbReference>
<dbReference type="AlphaFoldDB" id="A0AAU9IRR4"/>
<keyword evidence="1" id="KW-0472">Membrane</keyword>
<feature type="transmembrane region" description="Helical" evidence="1">
    <location>
        <begin position="116"/>
        <end position="134"/>
    </location>
</feature>
<name>A0AAU9IRR4_9CILI</name>
<gene>
    <name evidence="2" type="ORF">BSTOLATCC_MIC2698</name>
</gene>
<feature type="transmembrane region" description="Helical" evidence="1">
    <location>
        <begin position="87"/>
        <end position="110"/>
    </location>
</feature>
<organism evidence="2 3">
    <name type="scientific">Blepharisma stoltei</name>
    <dbReference type="NCBI Taxonomy" id="1481888"/>
    <lineage>
        <taxon>Eukaryota</taxon>
        <taxon>Sar</taxon>
        <taxon>Alveolata</taxon>
        <taxon>Ciliophora</taxon>
        <taxon>Postciliodesmatophora</taxon>
        <taxon>Heterotrichea</taxon>
        <taxon>Heterotrichida</taxon>
        <taxon>Blepharismidae</taxon>
        <taxon>Blepharisma</taxon>
    </lineage>
</organism>
<keyword evidence="1" id="KW-1133">Transmembrane helix</keyword>
<sequence>MEFKYKDQQTPLWQFWRLPIDPLIPKSRHDSKIFPLRLACMNAHYDTSQGFMDFSSQTIEKSEFDSIANKIKQRIQCGKITYDALKYLFIVWTAFLLVSLISAIIYLDFLALGVDVAWIAVMLTVTRLMGHCFIKRLQKIKNSVEPDVALLNEKIGQRNLSFIIGNHCYWIEIKIIHYAPPVIPISDLESLPPALAAFETNPPSRNVQL</sequence>
<comment type="caution">
    <text evidence="2">The sequence shown here is derived from an EMBL/GenBank/DDBJ whole genome shotgun (WGS) entry which is preliminary data.</text>
</comment>
<keyword evidence="1" id="KW-0812">Transmembrane</keyword>
<accession>A0AAU9IRR4</accession>
<evidence type="ECO:0000313" key="2">
    <source>
        <dbReference type="EMBL" id="CAG9310988.1"/>
    </source>
</evidence>
<evidence type="ECO:0000313" key="3">
    <source>
        <dbReference type="Proteomes" id="UP001162131"/>
    </source>
</evidence>
<keyword evidence="3" id="KW-1185">Reference proteome</keyword>
<evidence type="ECO:0000256" key="1">
    <source>
        <dbReference type="SAM" id="Phobius"/>
    </source>
</evidence>
<dbReference type="EMBL" id="CAJZBQ010000003">
    <property type="protein sequence ID" value="CAG9310988.1"/>
    <property type="molecule type" value="Genomic_DNA"/>
</dbReference>